<evidence type="ECO:0000259" key="6">
    <source>
        <dbReference type="PROSITE" id="PS51352"/>
    </source>
</evidence>
<protein>
    <submittedName>
        <fullName evidence="7">Thioredoxin</fullName>
    </submittedName>
</protein>
<evidence type="ECO:0000313" key="8">
    <source>
        <dbReference type="Proteomes" id="UP001595921"/>
    </source>
</evidence>
<proteinExistence type="predicted"/>
<dbReference type="EMBL" id="JBHSDS010000010">
    <property type="protein sequence ID" value="MFC4359964.1"/>
    <property type="molecule type" value="Genomic_DNA"/>
</dbReference>
<keyword evidence="8" id="KW-1185">Reference proteome</keyword>
<keyword evidence="4" id="KW-0676">Redox-active center</keyword>
<dbReference type="PRINTS" id="PR00421">
    <property type="entry name" value="THIOREDOXIN"/>
</dbReference>
<name>A0ABD5PGH7_9EURY</name>
<evidence type="ECO:0000256" key="2">
    <source>
        <dbReference type="ARBA" id="ARBA00022982"/>
    </source>
</evidence>
<comment type="caution">
    <text evidence="7">The sequence shown here is derived from an EMBL/GenBank/DDBJ whole genome shotgun (WGS) entry which is preliminary data.</text>
</comment>
<feature type="compositionally biased region" description="Basic and acidic residues" evidence="5">
    <location>
        <begin position="14"/>
        <end position="25"/>
    </location>
</feature>
<evidence type="ECO:0000256" key="5">
    <source>
        <dbReference type="SAM" id="MobiDB-lite"/>
    </source>
</evidence>
<dbReference type="Gene3D" id="3.40.30.10">
    <property type="entry name" value="Glutaredoxin"/>
    <property type="match status" value="1"/>
</dbReference>
<sequence length="149" mass="16014">MNDDELAEIRRRKRDELESRLRDGEADSASVSGAEDTPAVEETPTEPVRVAGRDELTALVVEHDVVLVDFYADWCGPCKMLEPTVEALARESDAAVAKVDVDANQPLAAEYGVRGVPTLVVFAGGEAVERVSGVRTKAELAGLLERHGA</sequence>
<feature type="region of interest" description="Disordered" evidence="5">
    <location>
        <begin position="1"/>
        <end position="47"/>
    </location>
</feature>
<keyword evidence="1" id="KW-0813">Transport</keyword>
<evidence type="ECO:0000256" key="1">
    <source>
        <dbReference type="ARBA" id="ARBA00022448"/>
    </source>
</evidence>
<evidence type="ECO:0000256" key="4">
    <source>
        <dbReference type="ARBA" id="ARBA00023284"/>
    </source>
</evidence>
<dbReference type="PROSITE" id="PS00194">
    <property type="entry name" value="THIOREDOXIN_1"/>
    <property type="match status" value="1"/>
</dbReference>
<accession>A0ABD5PGH7</accession>
<keyword evidence="2" id="KW-0249">Electron transport</keyword>
<dbReference type="InterPro" id="IPR036249">
    <property type="entry name" value="Thioredoxin-like_sf"/>
</dbReference>
<organism evidence="7 8">
    <name type="scientific">Halobium salinum</name>
    <dbReference type="NCBI Taxonomy" id="1364940"/>
    <lineage>
        <taxon>Archaea</taxon>
        <taxon>Methanobacteriati</taxon>
        <taxon>Methanobacteriota</taxon>
        <taxon>Stenosarchaea group</taxon>
        <taxon>Halobacteria</taxon>
        <taxon>Halobacteriales</taxon>
        <taxon>Haloferacaceae</taxon>
        <taxon>Halobium</taxon>
    </lineage>
</organism>
<dbReference type="PANTHER" id="PTHR45663">
    <property type="entry name" value="GEO12009P1"/>
    <property type="match status" value="1"/>
</dbReference>
<dbReference type="CDD" id="cd02947">
    <property type="entry name" value="TRX_family"/>
    <property type="match status" value="1"/>
</dbReference>
<dbReference type="PANTHER" id="PTHR45663:SF11">
    <property type="entry name" value="GEO12009P1"/>
    <property type="match status" value="1"/>
</dbReference>
<keyword evidence="3" id="KW-1015">Disulfide bond</keyword>
<dbReference type="AlphaFoldDB" id="A0ABD5PGH7"/>
<dbReference type="Proteomes" id="UP001595921">
    <property type="component" value="Unassembled WGS sequence"/>
</dbReference>
<evidence type="ECO:0000256" key="3">
    <source>
        <dbReference type="ARBA" id="ARBA00023157"/>
    </source>
</evidence>
<dbReference type="InterPro" id="IPR005746">
    <property type="entry name" value="Thioredoxin"/>
</dbReference>
<evidence type="ECO:0000313" key="7">
    <source>
        <dbReference type="EMBL" id="MFC4359964.1"/>
    </source>
</evidence>
<dbReference type="SUPFAM" id="SSF52833">
    <property type="entry name" value="Thioredoxin-like"/>
    <property type="match status" value="1"/>
</dbReference>
<feature type="domain" description="Thioredoxin" evidence="6">
    <location>
        <begin position="31"/>
        <end position="149"/>
    </location>
</feature>
<dbReference type="PROSITE" id="PS51352">
    <property type="entry name" value="THIOREDOXIN_2"/>
    <property type="match status" value="1"/>
</dbReference>
<dbReference type="InterPro" id="IPR017937">
    <property type="entry name" value="Thioredoxin_CS"/>
</dbReference>
<dbReference type="Pfam" id="PF00085">
    <property type="entry name" value="Thioredoxin"/>
    <property type="match status" value="1"/>
</dbReference>
<dbReference type="NCBIfam" id="TIGR01068">
    <property type="entry name" value="thioredoxin"/>
    <property type="match status" value="1"/>
</dbReference>
<gene>
    <name evidence="7" type="primary">trxA</name>
    <name evidence="7" type="ORF">ACFO0N_18610</name>
</gene>
<reference evidence="7 8" key="1">
    <citation type="journal article" date="2019" name="Int. J. Syst. Evol. Microbiol.">
        <title>The Global Catalogue of Microorganisms (GCM) 10K type strain sequencing project: providing services to taxonomists for standard genome sequencing and annotation.</title>
        <authorList>
            <consortium name="The Broad Institute Genomics Platform"/>
            <consortium name="The Broad Institute Genome Sequencing Center for Infectious Disease"/>
            <person name="Wu L."/>
            <person name="Ma J."/>
        </authorList>
    </citation>
    <scope>NUCLEOTIDE SEQUENCE [LARGE SCALE GENOMIC DNA]</scope>
    <source>
        <strain evidence="7 8">CGMCC 1.12553</strain>
    </source>
</reference>
<dbReference type="InterPro" id="IPR013766">
    <property type="entry name" value="Thioredoxin_domain"/>
</dbReference>
<dbReference type="RefSeq" id="WP_267623337.1">
    <property type="nucleotide sequence ID" value="NZ_JAODIW010000008.1"/>
</dbReference>